<evidence type="ECO:0000313" key="2">
    <source>
        <dbReference type="EMBL" id="QEA14816.1"/>
    </source>
</evidence>
<accession>A0A5B8RZC4</accession>
<dbReference type="PANTHER" id="PTHR47191:SF2">
    <property type="entry name" value="OS05G0170800 PROTEIN"/>
    <property type="match status" value="1"/>
</dbReference>
<dbReference type="AlphaFoldDB" id="A0A5B8RZC4"/>
<dbReference type="PROSITE" id="PS51087">
    <property type="entry name" value="APAG"/>
    <property type="match status" value="1"/>
</dbReference>
<protein>
    <submittedName>
        <fullName evidence="2">Co2+/Mg2+ efflux protein ApaG</fullName>
    </submittedName>
</protein>
<gene>
    <name evidence="2" type="primary">apaG</name>
    <name evidence="2" type="ORF">FRF71_00990</name>
</gene>
<evidence type="ECO:0000313" key="3">
    <source>
        <dbReference type="Proteomes" id="UP000321172"/>
    </source>
</evidence>
<dbReference type="PANTHER" id="PTHR47191">
    <property type="entry name" value="OS05G0170800 PROTEIN"/>
    <property type="match status" value="1"/>
</dbReference>
<keyword evidence="3" id="KW-1185">Reference proteome</keyword>
<dbReference type="EMBL" id="CP042345">
    <property type="protein sequence ID" value="QEA14816.1"/>
    <property type="molecule type" value="Genomic_DNA"/>
</dbReference>
<proteinExistence type="predicted"/>
<feature type="domain" description="ApaG" evidence="1">
    <location>
        <begin position="8"/>
        <end position="132"/>
    </location>
</feature>
<dbReference type="Pfam" id="PF04379">
    <property type="entry name" value="DUF525"/>
    <property type="match status" value="1"/>
</dbReference>
<dbReference type="Gene3D" id="2.60.40.1470">
    <property type="entry name" value="ApaG domain"/>
    <property type="match status" value="1"/>
</dbReference>
<name>A0A5B8RZC4_9SPHN</name>
<dbReference type="RefSeq" id="WP_147088797.1">
    <property type="nucleotide sequence ID" value="NZ_BAABJD010000002.1"/>
</dbReference>
<reference evidence="2 3" key="1">
    <citation type="journal article" date="2013" name="J. Microbiol. Biotechnol.">
        <title>Novosphingobium ginsenosidimutans sp. nov., with the ability to convert ginsenoside.</title>
        <authorList>
            <person name="Kim J.K."/>
            <person name="He D."/>
            <person name="Liu Q.M."/>
            <person name="Park H.Y."/>
            <person name="Jung M.S."/>
            <person name="Yoon M.H."/>
            <person name="Kim S.C."/>
            <person name="Im W.T."/>
        </authorList>
    </citation>
    <scope>NUCLEOTIDE SEQUENCE [LARGE SCALE GENOMIC DNA]</scope>
    <source>
        <strain evidence="2 3">FW-6</strain>
    </source>
</reference>
<dbReference type="KEGG" id="ngf:FRF71_00990"/>
<dbReference type="Proteomes" id="UP000321172">
    <property type="component" value="Chromosome"/>
</dbReference>
<dbReference type="NCBIfam" id="NF003967">
    <property type="entry name" value="PRK05461.1"/>
    <property type="match status" value="1"/>
</dbReference>
<dbReference type="OrthoDB" id="9795226at2"/>
<organism evidence="2 3">
    <name type="scientific">Novosphingobium ginsenosidimutans</name>
    <dbReference type="NCBI Taxonomy" id="1176536"/>
    <lineage>
        <taxon>Bacteria</taxon>
        <taxon>Pseudomonadati</taxon>
        <taxon>Pseudomonadota</taxon>
        <taxon>Alphaproteobacteria</taxon>
        <taxon>Sphingomonadales</taxon>
        <taxon>Sphingomonadaceae</taxon>
        <taxon>Novosphingobium</taxon>
    </lineage>
</organism>
<dbReference type="InterPro" id="IPR050718">
    <property type="entry name" value="ApaG-like"/>
</dbReference>
<evidence type="ECO:0000259" key="1">
    <source>
        <dbReference type="PROSITE" id="PS51087"/>
    </source>
</evidence>
<dbReference type="SUPFAM" id="SSF110069">
    <property type="entry name" value="ApaG-like"/>
    <property type="match status" value="1"/>
</dbReference>
<dbReference type="InterPro" id="IPR007474">
    <property type="entry name" value="ApaG_domain"/>
</dbReference>
<dbReference type="InterPro" id="IPR036767">
    <property type="entry name" value="ApaG_sf"/>
</dbReference>
<sequence>MKELFQHAATTDGITVRVTVNFLPEQSQVEAGKWFWVYHIRIENHADQAVQLLTRHWQITDGRGMVNFVEGEGVVGEQPVIQPGGSHDYVSGCPLSTPFGSMEGFYTFRCEDGSLVEAAIPFFPLAAPATAG</sequence>